<dbReference type="EMBL" id="CM001022">
    <property type="protein sequence ID" value="EFQ22894.1"/>
    <property type="molecule type" value="Genomic_DNA"/>
</dbReference>
<sequence>MDSTGSRIREARKARGLEQKELAERMGISAAFLSRIERGERGCSLDLLRRASAVLGCPLAELAEETPRPERQALEDLLDLAVREHPEVALYLRHLSGKAGDLTEEERRFLADHLKLALGQADEALRRHRREDAL</sequence>
<dbReference type="GO" id="GO:0003700">
    <property type="term" value="F:DNA-binding transcription factor activity"/>
    <property type="evidence" value="ECO:0007669"/>
    <property type="project" value="TreeGrafter"/>
</dbReference>
<dbReference type="AlphaFoldDB" id="E3CZW2"/>
<evidence type="ECO:0000259" key="2">
    <source>
        <dbReference type="PROSITE" id="PS50943"/>
    </source>
</evidence>
<dbReference type="PANTHER" id="PTHR46797:SF1">
    <property type="entry name" value="METHYLPHOSPHONATE SYNTHASE"/>
    <property type="match status" value="1"/>
</dbReference>
<dbReference type="RefSeq" id="WP_006300047.1">
    <property type="nucleotide sequence ID" value="NZ_CM001022.1"/>
</dbReference>
<protein>
    <submittedName>
        <fullName evidence="3">Transcriptional regulator, XRE family</fullName>
    </submittedName>
</protein>
<evidence type="ECO:0000313" key="4">
    <source>
        <dbReference type="Proteomes" id="UP000005096"/>
    </source>
</evidence>
<dbReference type="Proteomes" id="UP000005096">
    <property type="component" value="Chromosome"/>
</dbReference>
<dbReference type="Pfam" id="PF01381">
    <property type="entry name" value="HTH_3"/>
    <property type="match status" value="1"/>
</dbReference>
<keyword evidence="4" id="KW-1185">Reference proteome</keyword>
<feature type="domain" description="HTH cro/C1-type" evidence="2">
    <location>
        <begin position="8"/>
        <end position="62"/>
    </location>
</feature>
<dbReference type="InterPro" id="IPR001387">
    <property type="entry name" value="Cro/C1-type_HTH"/>
</dbReference>
<name>E3CZW2_9BACT</name>
<keyword evidence="1" id="KW-0238">DNA-binding</keyword>
<dbReference type="SUPFAM" id="SSF47413">
    <property type="entry name" value="lambda repressor-like DNA-binding domains"/>
    <property type="match status" value="1"/>
</dbReference>
<dbReference type="GO" id="GO:0003677">
    <property type="term" value="F:DNA binding"/>
    <property type="evidence" value="ECO:0007669"/>
    <property type="project" value="UniProtKB-KW"/>
</dbReference>
<dbReference type="Gene3D" id="1.10.260.40">
    <property type="entry name" value="lambda repressor-like DNA-binding domains"/>
    <property type="match status" value="1"/>
</dbReference>
<evidence type="ECO:0000256" key="1">
    <source>
        <dbReference type="ARBA" id="ARBA00023125"/>
    </source>
</evidence>
<dbReference type="GO" id="GO:0005829">
    <property type="term" value="C:cytosol"/>
    <property type="evidence" value="ECO:0007669"/>
    <property type="project" value="TreeGrafter"/>
</dbReference>
<gene>
    <name evidence="3" type="ORF">Apau_0460</name>
</gene>
<organism evidence="3 4">
    <name type="scientific">Aminomonas paucivorans DSM 12260</name>
    <dbReference type="NCBI Taxonomy" id="584708"/>
    <lineage>
        <taxon>Bacteria</taxon>
        <taxon>Thermotogati</taxon>
        <taxon>Synergistota</taxon>
        <taxon>Synergistia</taxon>
        <taxon>Synergistales</taxon>
        <taxon>Synergistaceae</taxon>
        <taxon>Aminomonas</taxon>
    </lineage>
</organism>
<dbReference type="InterPro" id="IPR050807">
    <property type="entry name" value="TransReg_Diox_bact_type"/>
</dbReference>
<reference evidence="3 4" key="1">
    <citation type="journal article" date="2010" name="Stand. Genomic Sci.">
        <title>Non-contiguous finished genome sequence of Aminomonas paucivorans type strain (GLU-3).</title>
        <authorList>
            <person name="Pitluck S."/>
            <person name="Yasawong M."/>
            <person name="Held B."/>
            <person name="Lapidus A."/>
            <person name="Nolan M."/>
            <person name="Copeland A."/>
            <person name="Lucas S."/>
            <person name="Del Rio T.G."/>
            <person name="Tice H."/>
            <person name="Cheng J.F."/>
            <person name="Chertkov O."/>
            <person name="Goodwin L."/>
            <person name="Tapia R."/>
            <person name="Han C."/>
            <person name="Liolios K."/>
            <person name="Ivanova N."/>
            <person name="Mavromatis K."/>
            <person name="Ovchinnikova G."/>
            <person name="Pati A."/>
            <person name="Chen A."/>
            <person name="Palaniappan K."/>
            <person name="Land M."/>
            <person name="Hauser L."/>
            <person name="Chang Y.J."/>
            <person name="Jeffries C.D."/>
            <person name="Pukall R."/>
            <person name="Spring S."/>
            <person name="Rohde M."/>
            <person name="Sikorski J."/>
            <person name="Goker M."/>
            <person name="Woyke T."/>
            <person name="Bristow J."/>
            <person name="Eisen J.A."/>
            <person name="Markowitz V."/>
            <person name="Hugenholtz P."/>
            <person name="Kyrpides N.C."/>
            <person name="Klenk H.P."/>
        </authorList>
    </citation>
    <scope>NUCLEOTIDE SEQUENCE [LARGE SCALE GENOMIC DNA]</scope>
    <source>
        <strain evidence="3 4">DSM 12260</strain>
    </source>
</reference>
<dbReference type="SMART" id="SM00530">
    <property type="entry name" value="HTH_XRE"/>
    <property type="match status" value="1"/>
</dbReference>
<dbReference type="STRING" id="584708.Apau_0460"/>
<evidence type="ECO:0000313" key="3">
    <source>
        <dbReference type="EMBL" id="EFQ22894.1"/>
    </source>
</evidence>
<dbReference type="CDD" id="cd00093">
    <property type="entry name" value="HTH_XRE"/>
    <property type="match status" value="1"/>
</dbReference>
<dbReference type="eggNOG" id="COG1396">
    <property type="taxonomic scope" value="Bacteria"/>
</dbReference>
<dbReference type="InterPro" id="IPR010982">
    <property type="entry name" value="Lambda_DNA-bd_dom_sf"/>
</dbReference>
<dbReference type="PaxDb" id="584708-Apau_0460"/>
<dbReference type="PROSITE" id="PS50943">
    <property type="entry name" value="HTH_CROC1"/>
    <property type="match status" value="1"/>
</dbReference>
<dbReference type="PANTHER" id="PTHR46797">
    <property type="entry name" value="HTH-TYPE TRANSCRIPTIONAL REGULATOR"/>
    <property type="match status" value="1"/>
</dbReference>
<proteinExistence type="predicted"/>
<accession>E3CZW2</accession>
<dbReference type="HOGENOM" id="CLU_1891775_0_0_0"/>